<evidence type="ECO:0000256" key="2">
    <source>
        <dbReference type="ARBA" id="ARBA00023163"/>
    </source>
</evidence>
<dbReference type="InterPro" id="IPR034660">
    <property type="entry name" value="DinB/YfiT-like"/>
</dbReference>
<dbReference type="Gene3D" id="1.10.10.1320">
    <property type="entry name" value="Anti-sigma factor, zinc-finger domain"/>
    <property type="match status" value="1"/>
</dbReference>
<evidence type="ECO:0000256" key="1">
    <source>
        <dbReference type="ARBA" id="ARBA00023015"/>
    </source>
</evidence>
<gene>
    <name evidence="5" type="ORF">Vau01_008530</name>
</gene>
<dbReference type="RefSeq" id="WP_203987401.1">
    <property type="nucleotide sequence ID" value="NZ_BOPG01000006.1"/>
</dbReference>
<comment type="caution">
    <text evidence="5">The sequence shown here is derived from an EMBL/GenBank/DDBJ whole genome shotgun (WGS) entry which is preliminary data.</text>
</comment>
<dbReference type="InterPro" id="IPR027383">
    <property type="entry name" value="Znf_put"/>
</dbReference>
<proteinExistence type="predicted"/>
<feature type="domain" description="Mycothiol-dependent maleylpyruvate isomerase metal-binding" evidence="3">
    <location>
        <begin position="97"/>
        <end position="216"/>
    </location>
</feature>
<evidence type="ECO:0000313" key="5">
    <source>
        <dbReference type="EMBL" id="GIJ53337.1"/>
    </source>
</evidence>
<feature type="domain" description="Putative zinc-finger" evidence="4">
    <location>
        <begin position="12"/>
        <end position="41"/>
    </location>
</feature>
<dbReference type="Gene3D" id="1.20.120.450">
    <property type="entry name" value="dinb family like domain"/>
    <property type="match status" value="1"/>
</dbReference>
<dbReference type="Proteomes" id="UP000612585">
    <property type="component" value="Unassembled WGS sequence"/>
</dbReference>
<organism evidence="5 6">
    <name type="scientific">Virgisporangium aurantiacum</name>
    <dbReference type="NCBI Taxonomy" id="175570"/>
    <lineage>
        <taxon>Bacteria</taxon>
        <taxon>Bacillati</taxon>
        <taxon>Actinomycetota</taxon>
        <taxon>Actinomycetes</taxon>
        <taxon>Micromonosporales</taxon>
        <taxon>Micromonosporaceae</taxon>
        <taxon>Virgisporangium</taxon>
    </lineage>
</organism>
<dbReference type="InterPro" id="IPR041916">
    <property type="entry name" value="Anti_sigma_zinc_sf"/>
</dbReference>
<dbReference type="Pfam" id="PF11716">
    <property type="entry name" value="MDMPI_N"/>
    <property type="match status" value="1"/>
</dbReference>
<evidence type="ECO:0000313" key="6">
    <source>
        <dbReference type="Proteomes" id="UP000612585"/>
    </source>
</evidence>
<keyword evidence="6" id="KW-1185">Reference proteome</keyword>
<evidence type="ECO:0008006" key="7">
    <source>
        <dbReference type="Google" id="ProtNLM"/>
    </source>
</evidence>
<keyword evidence="2" id="KW-0804">Transcription</keyword>
<accession>A0A8J4DYS3</accession>
<dbReference type="SUPFAM" id="SSF109854">
    <property type="entry name" value="DinB/YfiT-like putative metalloenzymes"/>
    <property type="match status" value="1"/>
</dbReference>
<evidence type="ECO:0000259" key="4">
    <source>
        <dbReference type="Pfam" id="PF13490"/>
    </source>
</evidence>
<dbReference type="InterPro" id="IPR024344">
    <property type="entry name" value="MDMPI_metal-binding"/>
</dbReference>
<dbReference type="Pfam" id="PF13490">
    <property type="entry name" value="zf-HC2"/>
    <property type="match status" value="1"/>
</dbReference>
<dbReference type="InterPro" id="IPR017517">
    <property type="entry name" value="Maleyloyr_isom"/>
</dbReference>
<dbReference type="AlphaFoldDB" id="A0A8J4DYS3"/>
<dbReference type="EMBL" id="BOPG01000006">
    <property type="protein sequence ID" value="GIJ53337.1"/>
    <property type="molecule type" value="Genomic_DNA"/>
</dbReference>
<dbReference type="GO" id="GO:0046872">
    <property type="term" value="F:metal ion binding"/>
    <property type="evidence" value="ECO:0007669"/>
    <property type="project" value="InterPro"/>
</dbReference>
<protein>
    <recommendedName>
        <fullName evidence="7">TIGR03083 family protein</fullName>
    </recommendedName>
</protein>
<evidence type="ECO:0000259" key="3">
    <source>
        <dbReference type="Pfam" id="PF11716"/>
    </source>
</evidence>
<dbReference type="NCBIfam" id="TIGR03083">
    <property type="entry name" value="maleylpyruvate isomerase family mycothiol-dependent enzyme"/>
    <property type="match status" value="1"/>
</dbReference>
<name>A0A8J4DYS3_9ACTN</name>
<reference evidence="5" key="1">
    <citation type="submission" date="2021-01" db="EMBL/GenBank/DDBJ databases">
        <title>Whole genome shotgun sequence of Virgisporangium aurantiacum NBRC 16421.</title>
        <authorList>
            <person name="Komaki H."/>
            <person name="Tamura T."/>
        </authorList>
    </citation>
    <scope>NUCLEOTIDE SEQUENCE</scope>
    <source>
        <strain evidence="5">NBRC 16421</strain>
    </source>
</reference>
<sequence length="332" mass="34445">MRSTAVRRPHPEELLGAFALDACSPAESATVAAHTVGCPSCTSELDRFATVLHGIGVLHAAPPPAALRGRVLAAAEAARPAAPTATGALLDAFTIQVAAFGGLLSTLTDEEWYLPSGPYRTVHDLVSHLADSDELVAADIGVAPVAATGRRVRPTQIATRRWQHQTDRMIRTIAGAGPRLLEQPVPLAGAPGVRRPLMQAITQRAFETWIHAEDLRGTLRLPAETPPPAHIDRIVRFGLALLPGAMDAAGRGQPGWVRLQLTGAGGGAHAVSLSSVTTATTDLPAAGIDLSAAGFCRLMAGRASPAELGVRVCGDERIAADLITVAATLGCD</sequence>
<keyword evidence="1" id="KW-0805">Transcription regulation</keyword>